<proteinExistence type="predicted"/>
<sequence>MTSEIVRRDIALLEGSTHLIARIRRLVCAKSEGFYGWRG</sequence>
<gene>
    <name evidence="1" type="ordered locus">P9303_04041</name>
</gene>
<organism evidence="1 2">
    <name type="scientific">Prochlorococcus marinus (strain MIT 9303)</name>
    <dbReference type="NCBI Taxonomy" id="59922"/>
    <lineage>
        <taxon>Bacteria</taxon>
        <taxon>Bacillati</taxon>
        <taxon>Cyanobacteriota</taxon>
        <taxon>Cyanophyceae</taxon>
        <taxon>Synechococcales</taxon>
        <taxon>Prochlorococcaceae</taxon>
        <taxon>Prochlorococcus</taxon>
    </lineage>
</organism>
<dbReference type="KEGG" id="pmf:P9303_04041"/>
<dbReference type="EMBL" id="CP000554">
    <property type="protein sequence ID" value="ABM77156.1"/>
    <property type="molecule type" value="Genomic_DNA"/>
</dbReference>
<reference evidence="1 2" key="1">
    <citation type="journal article" date="2007" name="PLoS Genet.">
        <title>Patterns and implications of gene gain and loss in the evolution of Prochlorococcus.</title>
        <authorList>
            <person name="Kettler G.C."/>
            <person name="Martiny A.C."/>
            <person name="Huang K."/>
            <person name="Zucker J."/>
            <person name="Coleman M.L."/>
            <person name="Rodrigue S."/>
            <person name="Chen F."/>
            <person name="Lapidus A."/>
            <person name="Ferriera S."/>
            <person name="Johnson J."/>
            <person name="Steglich C."/>
            <person name="Church G.M."/>
            <person name="Richardson P."/>
            <person name="Chisholm S.W."/>
        </authorList>
    </citation>
    <scope>NUCLEOTIDE SEQUENCE [LARGE SCALE GENOMIC DNA]</scope>
    <source>
        <strain evidence="1 2">MIT 9303</strain>
    </source>
</reference>
<evidence type="ECO:0000313" key="1">
    <source>
        <dbReference type="EMBL" id="ABM77156.1"/>
    </source>
</evidence>
<protein>
    <submittedName>
        <fullName evidence="1">Uncharacterized protein</fullName>
    </submittedName>
</protein>
<name>A2C6P6_PROM3</name>
<dbReference type="Proteomes" id="UP000002274">
    <property type="component" value="Chromosome"/>
</dbReference>
<dbReference type="HOGENOM" id="CLU_3315223_0_0_3"/>
<accession>A2C6P6</accession>
<dbReference type="AlphaFoldDB" id="A2C6P6"/>
<evidence type="ECO:0000313" key="2">
    <source>
        <dbReference type="Proteomes" id="UP000002274"/>
    </source>
</evidence>